<keyword evidence="8" id="KW-0963">Cytoplasm</keyword>
<reference evidence="10 11" key="1">
    <citation type="submission" date="2024-09" db="EMBL/GenBank/DDBJ databases">
        <authorList>
            <person name="Salinas-Garcia M.A."/>
            <person name="Prieme A."/>
        </authorList>
    </citation>
    <scope>NUCLEOTIDE SEQUENCE [LARGE SCALE GENOMIC DNA]</scope>
    <source>
        <strain evidence="10 11">DSM 21081</strain>
    </source>
</reference>
<feature type="active site" evidence="8">
    <location>
        <position position="281"/>
    </location>
</feature>
<dbReference type="PANTHER" id="PTHR11963:SF23">
    <property type="entry name" value="CYTOSOL AMINOPEPTIDASE"/>
    <property type="match status" value="1"/>
</dbReference>
<evidence type="ECO:0000313" key="11">
    <source>
        <dbReference type="Proteomes" id="UP001575652"/>
    </source>
</evidence>
<dbReference type="Pfam" id="PF00883">
    <property type="entry name" value="Peptidase_M17"/>
    <property type="match status" value="1"/>
</dbReference>
<feature type="domain" description="Cytosol aminopeptidase" evidence="9">
    <location>
        <begin position="350"/>
        <end position="357"/>
    </location>
</feature>
<dbReference type="Pfam" id="PF02789">
    <property type="entry name" value="Peptidase_M17_N"/>
    <property type="match status" value="1"/>
</dbReference>
<keyword evidence="8" id="KW-0479">Metal-binding</keyword>
<name>A0ABV4UJT6_9MICC</name>
<keyword evidence="5 8" id="KW-0645">Protease</keyword>
<evidence type="ECO:0000259" key="9">
    <source>
        <dbReference type="PROSITE" id="PS00631"/>
    </source>
</evidence>
<comment type="catalytic activity">
    <reaction evidence="2 8">
        <text>Release of an N-terminal amino acid, preferentially leucine, but not glutamic or aspartic acids.</text>
        <dbReference type="EC" id="3.4.11.10"/>
    </reaction>
</comment>
<dbReference type="InterPro" id="IPR043472">
    <property type="entry name" value="Macro_dom-like"/>
</dbReference>
<evidence type="ECO:0000256" key="3">
    <source>
        <dbReference type="ARBA" id="ARBA00009528"/>
    </source>
</evidence>
<comment type="similarity">
    <text evidence="3 8">Belongs to the peptidase M17 family.</text>
</comment>
<gene>
    <name evidence="8" type="primary">pepA</name>
    <name evidence="10" type="ORF">ACETWP_00050</name>
</gene>
<keyword evidence="4 8" id="KW-0031">Aminopeptidase</keyword>
<dbReference type="RefSeq" id="WP_373970150.1">
    <property type="nucleotide sequence ID" value="NZ_JBHDLJ010000001.1"/>
</dbReference>
<feature type="binding site" evidence="8">
    <location>
        <position position="274"/>
    </location>
    <ligand>
        <name>Mn(2+)</name>
        <dbReference type="ChEBI" id="CHEBI:29035"/>
        <label>2</label>
    </ligand>
</feature>
<dbReference type="Gene3D" id="3.40.220.10">
    <property type="entry name" value="Leucine Aminopeptidase, subunit E, domain 1"/>
    <property type="match status" value="1"/>
</dbReference>
<dbReference type="InterPro" id="IPR011356">
    <property type="entry name" value="Leucine_aapep/pepB"/>
</dbReference>
<dbReference type="InterPro" id="IPR008283">
    <property type="entry name" value="Peptidase_M17_N"/>
</dbReference>
<dbReference type="SUPFAM" id="SSF53187">
    <property type="entry name" value="Zn-dependent exopeptidases"/>
    <property type="match status" value="1"/>
</dbReference>
<dbReference type="EC" id="3.4.11.10" evidence="8"/>
<proteinExistence type="inferred from homology"/>
<comment type="function">
    <text evidence="7 8">Presumably involved in the processing and regular turnover of intracellular proteins. Catalyzes the removal of unsubstituted N-terminal amino acids from various peptides.</text>
</comment>
<comment type="caution">
    <text evidence="10">The sequence shown here is derived from an EMBL/GenBank/DDBJ whole genome shotgun (WGS) entry which is preliminary data.</text>
</comment>
<dbReference type="CDD" id="cd00433">
    <property type="entry name" value="Peptidase_M17"/>
    <property type="match status" value="1"/>
</dbReference>
<comment type="catalytic activity">
    <reaction evidence="1 8">
        <text>Release of an N-terminal amino acid, Xaa-|-Yaa-, in which Xaa is preferably Leu, but may be other amino acids including Pro although not Arg or Lys, and Yaa may be Pro. Amino acid amides and methyl esters are also readily hydrolyzed, but rates on arylamides are exceedingly low.</text>
        <dbReference type="EC" id="3.4.11.1"/>
    </reaction>
</comment>
<dbReference type="HAMAP" id="MF_00181">
    <property type="entry name" value="Cytosol_peptidase_M17"/>
    <property type="match status" value="1"/>
</dbReference>
<evidence type="ECO:0000256" key="6">
    <source>
        <dbReference type="ARBA" id="ARBA00022801"/>
    </source>
</evidence>
<keyword evidence="6 8" id="KW-0378">Hydrolase</keyword>
<dbReference type="PRINTS" id="PR00481">
    <property type="entry name" value="LAMNOPPTDASE"/>
</dbReference>
<evidence type="ECO:0000256" key="5">
    <source>
        <dbReference type="ARBA" id="ARBA00022670"/>
    </source>
</evidence>
<protein>
    <recommendedName>
        <fullName evidence="8">Probable cytosol aminopeptidase</fullName>
        <ecNumber evidence="8">3.4.11.1</ecNumber>
    </recommendedName>
    <alternativeName>
        <fullName evidence="8">Leucine aminopeptidase</fullName>
        <shortName evidence="8">LAP</shortName>
        <ecNumber evidence="8">3.4.11.10</ecNumber>
    </alternativeName>
    <alternativeName>
        <fullName evidence="8">Leucyl aminopeptidase</fullName>
    </alternativeName>
</protein>
<feature type="binding site" evidence="8">
    <location>
        <position position="352"/>
    </location>
    <ligand>
        <name>Mn(2+)</name>
        <dbReference type="ChEBI" id="CHEBI:29035"/>
        <label>1</label>
    </ligand>
</feature>
<feature type="binding site" evidence="8">
    <location>
        <position position="354"/>
    </location>
    <ligand>
        <name>Mn(2+)</name>
        <dbReference type="ChEBI" id="CHEBI:29035"/>
        <label>2</label>
    </ligand>
</feature>
<keyword evidence="11" id="KW-1185">Reference proteome</keyword>
<dbReference type="PROSITE" id="PS00631">
    <property type="entry name" value="CYTOSOL_AP"/>
    <property type="match status" value="1"/>
</dbReference>
<evidence type="ECO:0000256" key="2">
    <source>
        <dbReference type="ARBA" id="ARBA00000967"/>
    </source>
</evidence>
<feature type="binding site" evidence="8">
    <location>
        <position position="274"/>
    </location>
    <ligand>
        <name>Mn(2+)</name>
        <dbReference type="ChEBI" id="CHEBI:29035"/>
        <label>1</label>
    </ligand>
</feature>
<comment type="cofactor">
    <cofactor evidence="8">
        <name>Mn(2+)</name>
        <dbReference type="ChEBI" id="CHEBI:29035"/>
    </cofactor>
    <text evidence="8">Binds 2 manganese ions per subunit.</text>
</comment>
<dbReference type="PANTHER" id="PTHR11963">
    <property type="entry name" value="LEUCINE AMINOPEPTIDASE-RELATED"/>
    <property type="match status" value="1"/>
</dbReference>
<evidence type="ECO:0000313" key="10">
    <source>
        <dbReference type="EMBL" id="MFB0832975.1"/>
    </source>
</evidence>
<evidence type="ECO:0000256" key="8">
    <source>
        <dbReference type="HAMAP-Rule" id="MF_00181"/>
    </source>
</evidence>
<feature type="active site" evidence="8">
    <location>
        <position position="356"/>
    </location>
</feature>
<dbReference type="Proteomes" id="UP001575652">
    <property type="component" value="Unassembled WGS sequence"/>
</dbReference>
<accession>A0ABV4UJT6</accession>
<dbReference type="EC" id="3.4.11.1" evidence="8"/>
<dbReference type="EMBL" id="JBHDLJ010000001">
    <property type="protein sequence ID" value="MFB0832975.1"/>
    <property type="molecule type" value="Genomic_DNA"/>
</dbReference>
<keyword evidence="8" id="KW-0464">Manganese</keyword>
<evidence type="ECO:0000256" key="1">
    <source>
        <dbReference type="ARBA" id="ARBA00000135"/>
    </source>
</evidence>
<evidence type="ECO:0000256" key="7">
    <source>
        <dbReference type="ARBA" id="ARBA00049972"/>
    </source>
</evidence>
<comment type="subcellular location">
    <subcellularLocation>
        <location evidence="8">Cytoplasm</location>
    </subcellularLocation>
</comment>
<evidence type="ECO:0000256" key="4">
    <source>
        <dbReference type="ARBA" id="ARBA00022438"/>
    </source>
</evidence>
<organism evidence="10 11">
    <name type="scientific">Arthrobacter halodurans</name>
    <dbReference type="NCBI Taxonomy" id="516699"/>
    <lineage>
        <taxon>Bacteria</taxon>
        <taxon>Bacillati</taxon>
        <taxon>Actinomycetota</taxon>
        <taxon>Actinomycetes</taxon>
        <taxon>Micrococcales</taxon>
        <taxon>Micrococcaceae</taxon>
        <taxon>Arthrobacter</taxon>
    </lineage>
</organism>
<feature type="binding site" evidence="8">
    <location>
        <position position="354"/>
    </location>
    <ligand>
        <name>Mn(2+)</name>
        <dbReference type="ChEBI" id="CHEBI:29035"/>
        <label>1</label>
    </ligand>
</feature>
<feature type="binding site" evidence="8">
    <location>
        <position position="269"/>
    </location>
    <ligand>
        <name>Mn(2+)</name>
        <dbReference type="ChEBI" id="CHEBI:29035"/>
        <label>2</label>
    </ligand>
</feature>
<sequence length="503" mass="51756">MTHDSYKLIPDSFTPVPSLLHTEPALDWVEAFGQLDALGVLITTDGQPPAALGLDRGALERAGFTAAAGTSLVVPTADGPIMVAVGGGAAGGLGAHGLRDAVATLMRATPRHARVGFDVSAAASLDAGALGQAVAEGALLARYRYDVLRGNPRDVPLSLLQVRAPGVDAAAAAEGVAVGRVTARATNISRDLCNAPPSHLTAAGLGAVARDLGERYGFRVEEFGKEELIGLRCGGLLGVNAGSAQEPRMIKLSFEPGGEPSGHLGMVGKGIMYDSGGVSLKPSDPMHLLMKMDMGGAASVLASFTALRELGATAAATGFLMCTDNMPAGSAYKLGDVLTARNGTTIEVKNTDAEGRLVMCDALTLAVEEGVDAVVDVATLTGAALMALGPRTAALFGNDQPLVDEVRASAARADEQVWQLPLEHKYRDQLDSDIADISNLGGKYAGATTAALFLAEFVGDTPWAHLDISGTMQSDNDDGWRSKGATGFATRILIDLARGFSGP</sequence>
<dbReference type="Gene3D" id="3.40.630.10">
    <property type="entry name" value="Zn peptidases"/>
    <property type="match status" value="1"/>
</dbReference>
<dbReference type="InterPro" id="IPR000819">
    <property type="entry name" value="Peptidase_M17_C"/>
</dbReference>
<feature type="binding site" evidence="8">
    <location>
        <position position="293"/>
    </location>
    <ligand>
        <name>Mn(2+)</name>
        <dbReference type="ChEBI" id="CHEBI:29035"/>
        <label>2</label>
    </ligand>
</feature>
<dbReference type="SUPFAM" id="SSF52949">
    <property type="entry name" value="Macro domain-like"/>
    <property type="match status" value="1"/>
</dbReference>
<dbReference type="InterPro" id="IPR023042">
    <property type="entry name" value="Peptidase_M17_leu_NH2_pept"/>
</dbReference>